<dbReference type="eggNOG" id="ENOG502RR79">
    <property type="taxonomic scope" value="Eukaryota"/>
</dbReference>
<proteinExistence type="predicted"/>
<dbReference type="EMBL" id="GL996503">
    <property type="protein sequence ID" value="EGW31237.1"/>
    <property type="molecule type" value="Genomic_DNA"/>
</dbReference>
<evidence type="ECO:0000256" key="1">
    <source>
        <dbReference type="SAM" id="MobiDB-lite"/>
    </source>
</evidence>
<dbReference type="KEGG" id="spaa:SPAPADRAFT_51266"/>
<protein>
    <submittedName>
        <fullName evidence="2">Uncharacterized protein</fullName>
    </submittedName>
</protein>
<dbReference type="OMA" id="FYAKVYM"/>
<feature type="region of interest" description="Disordered" evidence="1">
    <location>
        <begin position="74"/>
        <end position="93"/>
    </location>
</feature>
<dbReference type="RefSeq" id="XP_007376015.1">
    <property type="nucleotide sequence ID" value="XM_007375953.1"/>
</dbReference>
<name>G3AR61_SPAPN</name>
<keyword evidence="3" id="KW-1185">Reference proteome</keyword>
<gene>
    <name evidence="2" type="ORF">SPAPADRAFT_51266</name>
</gene>
<dbReference type="Proteomes" id="UP000000709">
    <property type="component" value="Unassembled WGS sequence"/>
</dbReference>
<evidence type="ECO:0000313" key="2">
    <source>
        <dbReference type="EMBL" id="EGW31237.1"/>
    </source>
</evidence>
<dbReference type="HOGENOM" id="CLU_869239_0_0_1"/>
<dbReference type="OrthoDB" id="264532at2759"/>
<dbReference type="InParanoid" id="G3AR61"/>
<accession>G3AR61</accession>
<feature type="region of interest" description="Disordered" evidence="1">
    <location>
        <begin position="1"/>
        <end position="20"/>
    </location>
</feature>
<dbReference type="GeneID" id="18871539"/>
<sequence length="320" mass="35833">MVGFARYLSKVPGDTPEIKKPTVITKRKTSKLDEGCKIKSSSVDKHKKTKKVESLAADAAAAATATAIAATTSASVTPNTAAPPPTSVQPTHYKQLPKLPETISNLAISDLYKSVGLDPPTTSVSTPSPTTFVDFKIPDKYIKSLRDKPKDEKDFDDKERNIVTILESIARGETKDESGNLPMLSIDIDNDVFILDPRQRPHPLKSSISGMLELNPGLNDIDDEYLWDNLPMDGLPPYQKTPLGFKEWELEQIEKKKMEKLKSEEYDRKYAKLKAALANPKAFYKKVGGRTKVDRKLLKQYLKLKEEGKIPEEWRNNNTF</sequence>
<evidence type="ECO:0000313" key="3">
    <source>
        <dbReference type="Proteomes" id="UP000000709"/>
    </source>
</evidence>
<organism evidence="3">
    <name type="scientific">Spathaspora passalidarum (strain NRRL Y-27907 / 11-Y1)</name>
    <dbReference type="NCBI Taxonomy" id="619300"/>
    <lineage>
        <taxon>Eukaryota</taxon>
        <taxon>Fungi</taxon>
        <taxon>Dikarya</taxon>
        <taxon>Ascomycota</taxon>
        <taxon>Saccharomycotina</taxon>
        <taxon>Pichiomycetes</taxon>
        <taxon>Debaryomycetaceae</taxon>
        <taxon>Spathaspora</taxon>
    </lineage>
</organism>
<reference evidence="2 3" key="1">
    <citation type="journal article" date="2011" name="Proc. Natl. Acad. Sci. U.S.A.">
        <title>Comparative genomics of xylose-fermenting fungi for enhanced biofuel production.</title>
        <authorList>
            <person name="Wohlbach D.J."/>
            <person name="Kuo A."/>
            <person name="Sato T.K."/>
            <person name="Potts K.M."/>
            <person name="Salamov A.A."/>
            <person name="LaButti K.M."/>
            <person name="Sun H."/>
            <person name="Clum A."/>
            <person name="Pangilinan J.L."/>
            <person name="Lindquist E.A."/>
            <person name="Lucas S."/>
            <person name="Lapidus A."/>
            <person name="Jin M."/>
            <person name="Gunawan C."/>
            <person name="Balan V."/>
            <person name="Dale B.E."/>
            <person name="Jeffries T.W."/>
            <person name="Zinkel R."/>
            <person name="Barry K.W."/>
            <person name="Grigoriev I.V."/>
            <person name="Gasch A.P."/>
        </authorList>
    </citation>
    <scope>NUCLEOTIDE SEQUENCE [LARGE SCALE GENOMIC DNA]</scope>
    <source>
        <strain evidence="3">NRRL Y-27907 / 11-Y1</strain>
    </source>
</reference>
<dbReference type="AlphaFoldDB" id="G3AR61"/>